<dbReference type="GO" id="GO:0000105">
    <property type="term" value="P:L-histidine biosynthetic process"/>
    <property type="evidence" value="ECO:0007669"/>
    <property type="project" value="UniProtKB-UniRule"/>
</dbReference>
<comment type="catalytic activity">
    <reaction evidence="8">
        <text>L-histidinol + 2 NAD(+) + H2O = L-histidine + 2 NADH + 3 H(+)</text>
        <dbReference type="Rhea" id="RHEA:20641"/>
        <dbReference type="ChEBI" id="CHEBI:15377"/>
        <dbReference type="ChEBI" id="CHEBI:15378"/>
        <dbReference type="ChEBI" id="CHEBI:57540"/>
        <dbReference type="ChEBI" id="CHEBI:57595"/>
        <dbReference type="ChEBI" id="CHEBI:57699"/>
        <dbReference type="ChEBI" id="CHEBI:57945"/>
        <dbReference type="EC" id="1.1.1.23"/>
    </reaction>
</comment>
<feature type="binding site" evidence="8 13">
    <location>
        <position position="425"/>
    </location>
    <ligand>
        <name>Zn(2+)</name>
        <dbReference type="ChEBI" id="CHEBI:29105"/>
    </ligand>
</feature>
<dbReference type="CDD" id="cd06572">
    <property type="entry name" value="Histidinol_dh"/>
    <property type="match status" value="1"/>
</dbReference>
<dbReference type="Gene3D" id="3.40.50.1980">
    <property type="entry name" value="Nitrogenase molybdenum iron protein domain"/>
    <property type="match status" value="2"/>
</dbReference>
<sequence length="449" mass="47101">MKPEAPSLQRIDLRGDRRHPGADLPRPPADTMRRARETVAEVLASVHEHGDRAVAEYTARFDGWDGTEWEVPQAELDAALAGIDPSLREALETAREQVQWFHEQAKPRDWAGTHAGAEMGVRHAPLKRVGVYVPGGRAAYPSTVLMTVVPARVAGVDEVVVATPPGPDGRPNQTILAAAALVGADKVLRIGGAQAVAALAYGTDQVAKVDKVVGPGNAFVAEAKLQVAAQGLVGIDAMAGVTEVMLIADDSADPRLVATSLIAQAEHDPLVTSILVTPSAALADAVVPLVAEEVEGLASRDRLLEALSGQGAIVLVDDLDHAIAVADDFAPEHLEIQTRDARGVADRVRAAGTIFVGVQTPTALGDYCAGPNHTLPTGGTARFTGGLRTDDFMVPINWVEFSDDALTHMAPVVRALGAAEGLPAHVRSVDARLAAMERARDAAAVSARR</sequence>
<feature type="binding site" evidence="8 13">
    <location>
        <position position="264"/>
    </location>
    <ligand>
        <name>Zn(2+)</name>
        <dbReference type="ChEBI" id="CHEBI:29105"/>
    </ligand>
</feature>
<evidence type="ECO:0000256" key="13">
    <source>
        <dbReference type="PIRSR" id="PIRSR000099-4"/>
    </source>
</evidence>
<keyword evidence="8" id="KW-0368">Histidine biosynthesis</keyword>
<feature type="binding site" evidence="8 12">
    <location>
        <position position="420"/>
    </location>
    <ligand>
        <name>substrate</name>
    </ligand>
</feature>
<dbReference type="GO" id="GO:0004399">
    <property type="term" value="F:histidinol dehydrogenase activity"/>
    <property type="evidence" value="ECO:0007669"/>
    <property type="project" value="UniProtKB-UniRule"/>
</dbReference>
<feature type="binding site" evidence="8 13">
    <location>
        <position position="267"/>
    </location>
    <ligand>
        <name>Zn(2+)</name>
        <dbReference type="ChEBI" id="CHEBI:29105"/>
    </ligand>
</feature>
<keyword evidence="17" id="KW-1185">Reference proteome</keyword>
<gene>
    <name evidence="8" type="primary">hisD</name>
    <name evidence="16" type="ORF">DVS28_a2874</name>
</gene>
<evidence type="ECO:0000256" key="8">
    <source>
        <dbReference type="HAMAP-Rule" id="MF_01024"/>
    </source>
</evidence>
<dbReference type="PANTHER" id="PTHR21256">
    <property type="entry name" value="HISTIDINOL DEHYDROGENASE HDH"/>
    <property type="match status" value="1"/>
</dbReference>
<dbReference type="NCBIfam" id="TIGR00069">
    <property type="entry name" value="hisD"/>
    <property type="match status" value="1"/>
</dbReference>
<evidence type="ECO:0000313" key="16">
    <source>
        <dbReference type="EMBL" id="AXV07553.1"/>
    </source>
</evidence>
<dbReference type="InterPro" id="IPR012131">
    <property type="entry name" value="Hstdl_DH"/>
</dbReference>
<feature type="active site" description="Proton acceptor" evidence="8 10">
    <location>
        <position position="332"/>
    </location>
</feature>
<evidence type="ECO:0000256" key="14">
    <source>
        <dbReference type="RuleBase" id="RU004175"/>
    </source>
</evidence>
<keyword evidence="8" id="KW-0028">Amino-acid biosynthesis</keyword>
<evidence type="ECO:0000256" key="1">
    <source>
        <dbReference type="ARBA" id="ARBA00003850"/>
    </source>
</evidence>
<comment type="function">
    <text evidence="1 8">Catalyzes the sequential NAD-dependent oxidations of L-histidinol to L-histidinaldehyde and then to L-histidine.</text>
</comment>
<feature type="binding site" evidence="8 12">
    <location>
        <position position="242"/>
    </location>
    <ligand>
        <name>substrate</name>
    </ligand>
</feature>
<evidence type="ECO:0000256" key="5">
    <source>
        <dbReference type="ARBA" id="ARBA00022723"/>
    </source>
</evidence>
<keyword evidence="5 8" id="KW-0479">Metal-binding</keyword>
<feature type="compositionally biased region" description="Basic and acidic residues" evidence="15">
    <location>
        <begin position="11"/>
        <end position="21"/>
    </location>
</feature>
<feature type="binding site" evidence="8 12">
    <location>
        <position position="264"/>
    </location>
    <ligand>
        <name>substrate</name>
    </ligand>
</feature>
<comment type="similarity">
    <text evidence="3 8 9 14">Belongs to the histidinol dehydrogenase family.</text>
</comment>
<dbReference type="EC" id="1.1.1.23" evidence="8"/>
<reference evidence="16 17" key="1">
    <citation type="submission" date="2018-09" db="EMBL/GenBank/DDBJ databases">
        <title>Complete genome sequence of Euzebya sp. DY32-46 isolated from seawater of Pacific Ocean.</title>
        <authorList>
            <person name="Xu L."/>
            <person name="Wu Y.-H."/>
            <person name="Xu X.-W."/>
        </authorList>
    </citation>
    <scope>NUCLEOTIDE SEQUENCE [LARGE SCALE GENOMIC DNA]</scope>
    <source>
        <strain evidence="16 17">DY32-46</strain>
    </source>
</reference>
<keyword evidence="8 11" id="KW-0520">NAD</keyword>
<dbReference type="SUPFAM" id="SSF53720">
    <property type="entry name" value="ALDH-like"/>
    <property type="match status" value="1"/>
</dbReference>
<dbReference type="PRINTS" id="PR00083">
    <property type="entry name" value="HOLDHDRGNASE"/>
</dbReference>
<evidence type="ECO:0000256" key="12">
    <source>
        <dbReference type="PIRSR" id="PIRSR000099-3"/>
    </source>
</evidence>
<keyword evidence="7 8" id="KW-0560">Oxidoreductase</keyword>
<dbReference type="RefSeq" id="WP_216826037.1">
    <property type="nucleotide sequence ID" value="NZ_CP031165.1"/>
</dbReference>
<dbReference type="HAMAP" id="MF_01024">
    <property type="entry name" value="HisD"/>
    <property type="match status" value="1"/>
</dbReference>
<evidence type="ECO:0000256" key="6">
    <source>
        <dbReference type="ARBA" id="ARBA00022833"/>
    </source>
</evidence>
<dbReference type="PIRSF" id="PIRSF000099">
    <property type="entry name" value="Histidinol_dh"/>
    <property type="match status" value="1"/>
</dbReference>
<feature type="binding site" evidence="8 12">
    <location>
        <position position="366"/>
    </location>
    <ligand>
        <name>substrate</name>
    </ligand>
</feature>
<dbReference type="KEGG" id="euz:DVS28_a2874"/>
<dbReference type="FunFam" id="3.40.50.1980:FF:000026">
    <property type="entry name" value="Histidinol dehydrogenase"/>
    <property type="match status" value="1"/>
</dbReference>
<comment type="cofactor">
    <cofactor evidence="8 13">
        <name>Zn(2+)</name>
        <dbReference type="ChEBI" id="CHEBI:29105"/>
    </cofactor>
    <text evidence="8 13">Binds 1 zinc ion per subunit.</text>
</comment>
<feature type="binding site" evidence="8 12">
    <location>
        <position position="425"/>
    </location>
    <ligand>
        <name>substrate</name>
    </ligand>
</feature>
<evidence type="ECO:0000256" key="2">
    <source>
        <dbReference type="ARBA" id="ARBA00004940"/>
    </source>
</evidence>
<evidence type="ECO:0000256" key="3">
    <source>
        <dbReference type="ARBA" id="ARBA00010178"/>
    </source>
</evidence>
<dbReference type="Proteomes" id="UP000264006">
    <property type="component" value="Chromosome"/>
</dbReference>
<keyword evidence="6 8" id="KW-0862">Zinc</keyword>
<feature type="binding site" evidence="8 12">
    <location>
        <position position="267"/>
    </location>
    <ligand>
        <name>substrate</name>
    </ligand>
</feature>
<accession>A0A346XZA6</accession>
<feature type="binding site" evidence="8 13">
    <location>
        <position position="366"/>
    </location>
    <ligand>
        <name>Zn(2+)</name>
        <dbReference type="ChEBI" id="CHEBI:29105"/>
    </ligand>
</feature>
<evidence type="ECO:0000256" key="9">
    <source>
        <dbReference type="PIRNR" id="PIRNR000099"/>
    </source>
</evidence>
<comment type="pathway">
    <text evidence="2 8">Amino-acid biosynthesis; L-histidine biosynthesis; L-histidine from 5-phospho-alpha-D-ribose 1-diphosphate: step 9/9.</text>
</comment>
<feature type="binding site" evidence="8 12">
    <location>
        <position position="333"/>
    </location>
    <ligand>
        <name>substrate</name>
    </ligand>
</feature>
<dbReference type="Gene3D" id="1.20.5.1300">
    <property type="match status" value="1"/>
</dbReference>
<protein>
    <recommendedName>
        <fullName evidence="4 8">Histidinol dehydrogenase</fullName>
        <shortName evidence="8">HDH</shortName>
        <ecNumber evidence="8">1.1.1.23</ecNumber>
    </recommendedName>
</protein>
<dbReference type="AlphaFoldDB" id="A0A346XZA6"/>
<feature type="binding site" evidence="8 11">
    <location>
        <position position="132"/>
    </location>
    <ligand>
        <name>NAD(+)</name>
        <dbReference type="ChEBI" id="CHEBI:57540"/>
    </ligand>
</feature>
<dbReference type="FunFam" id="3.40.50.1980:FF:000001">
    <property type="entry name" value="Histidinol dehydrogenase"/>
    <property type="match status" value="1"/>
</dbReference>
<evidence type="ECO:0000256" key="10">
    <source>
        <dbReference type="PIRSR" id="PIRSR000099-1"/>
    </source>
</evidence>
<feature type="active site" description="Proton acceptor" evidence="8 10">
    <location>
        <position position="333"/>
    </location>
</feature>
<dbReference type="InterPro" id="IPR016161">
    <property type="entry name" value="Ald_DH/histidinol_DH"/>
</dbReference>
<dbReference type="UniPathway" id="UPA00031">
    <property type="reaction ID" value="UER00014"/>
</dbReference>
<dbReference type="GO" id="GO:0005829">
    <property type="term" value="C:cytosol"/>
    <property type="evidence" value="ECO:0007669"/>
    <property type="project" value="TreeGrafter"/>
</dbReference>
<feature type="region of interest" description="Disordered" evidence="15">
    <location>
        <begin position="1"/>
        <end position="32"/>
    </location>
</feature>
<dbReference type="GO" id="GO:0051287">
    <property type="term" value="F:NAD binding"/>
    <property type="evidence" value="ECO:0007669"/>
    <property type="project" value="InterPro"/>
</dbReference>
<dbReference type="Pfam" id="PF00815">
    <property type="entry name" value="Histidinol_dh"/>
    <property type="match status" value="1"/>
</dbReference>
<dbReference type="GO" id="GO:0008270">
    <property type="term" value="F:zinc ion binding"/>
    <property type="evidence" value="ECO:0007669"/>
    <property type="project" value="UniProtKB-UniRule"/>
</dbReference>
<feature type="binding site" evidence="8 11">
    <location>
        <position position="217"/>
    </location>
    <ligand>
        <name>NAD(+)</name>
        <dbReference type="ChEBI" id="CHEBI:57540"/>
    </ligand>
</feature>
<feature type="binding site" evidence="8 11">
    <location>
        <position position="194"/>
    </location>
    <ligand>
        <name>NAD(+)</name>
        <dbReference type="ChEBI" id="CHEBI:57540"/>
    </ligand>
</feature>
<organism evidence="16 17">
    <name type="scientific">Euzebya pacifica</name>
    <dbReference type="NCBI Taxonomy" id="1608957"/>
    <lineage>
        <taxon>Bacteria</taxon>
        <taxon>Bacillati</taxon>
        <taxon>Actinomycetota</taxon>
        <taxon>Nitriliruptoria</taxon>
        <taxon>Euzebyales</taxon>
    </lineage>
</organism>
<name>A0A346XZA6_9ACTN</name>
<evidence type="ECO:0000313" key="17">
    <source>
        <dbReference type="Proteomes" id="UP000264006"/>
    </source>
</evidence>
<dbReference type="InterPro" id="IPR022695">
    <property type="entry name" value="Histidinol_DH_monofunct"/>
</dbReference>
<proteinExistence type="inferred from homology"/>
<evidence type="ECO:0000256" key="15">
    <source>
        <dbReference type="SAM" id="MobiDB-lite"/>
    </source>
</evidence>
<evidence type="ECO:0000256" key="4">
    <source>
        <dbReference type="ARBA" id="ARBA00016531"/>
    </source>
</evidence>
<evidence type="ECO:0000256" key="11">
    <source>
        <dbReference type="PIRSR" id="PIRSR000099-2"/>
    </source>
</evidence>
<dbReference type="EMBL" id="CP031165">
    <property type="protein sequence ID" value="AXV07553.1"/>
    <property type="molecule type" value="Genomic_DNA"/>
</dbReference>
<evidence type="ECO:0000256" key="7">
    <source>
        <dbReference type="ARBA" id="ARBA00023002"/>
    </source>
</evidence>
<dbReference type="PANTHER" id="PTHR21256:SF2">
    <property type="entry name" value="HISTIDINE BIOSYNTHESIS TRIFUNCTIONAL PROTEIN"/>
    <property type="match status" value="1"/>
</dbReference>